<protein>
    <submittedName>
        <fullName evidence="1">Uncharacterized protein</fullName>
    </submittedName>
</protein>
<accession>A0A5B7H173</accession>
<sequence length="459" mass="49552">MAGGRVVGWGDPGGVKVAGVRWQGGRVGWPGRRWQGGVVSSGWCEMAGWQSRVAREEVVGSVVVRHDVLKPIMQCPATSQHLLQCPAHHCLGPLGIILRPTLSRPAPSRLSFSRYGPLPVYPGHDDGINLLCDLLWGQHSGQVQFSGEGVHTHHHAPPQQIPTAPEWCQALWQAVLQCVQVTGIHAAQCHQLGIEHLQEALPGHLLLTHVQCHPAQRHCDTLLCLHGQRRLRQHSQLPLHPGVGHVWCHRAWASTGQQGQAVVHLCASAGGYATPGRGDGSSGEREGVVPGVAVVLELQDMCGLHQAHYIQHHLQAGATSPPHGVDQQWQVTLHATGCSAQLLHCTHILLQHKLWVHRAHQHMSVVQGQLCQIVGVGWAQQGLGEVCEGQGGGQGQLGLARVKVQAEDAGVWLGSDHGVGQVLEEGALANTLPATYHHARHCVGVWCRQSFSDSSNTWQ</sequence>
<evidence type="ECO:0000313" key="2">
    <source>
        <dbReference type="Proteomes" id="UP000324222"/>
    </source>
</evidence>
<dbReference type="Proteomes" id="UP000324222">
    <property type="component" value="Unassembled WGS sequence"/>
</dbReference>
<keyword evidence="2" id="KW-1185">Reference proteome</keyword>
<dbReference type="AlphaFoldDB" id="A0A5B7H173"/>
<gene>
    <name evidence="1" type="ORF">E2C01_057201</name>
</gene>
<proteinExistence type="predicted"/>
<organism evidence="1 2">
    <name type="scientific">Portunus trituberculatus</name>
    <name type="common">Swimming crab</name>
    <name type="synonym">Neptunus trituberculatus</name>
    <dbReference type="NCBI Taxonomy" id="210409"/>
    <lineage>
        <taxon>Eukaryota</taxon>
        <taxon>Metazoa</taxon>
        <taxon>Ecdysozoa</taxon>
        <taxon>Arthropoda</taxon>
        <taxon>Crustacea</taxon>
        <taxon>Multicrustacea</taxon>
        <taxon>Malacostraca</taxon>
        <taxon>Eumalacostraca</taxon>
        <taxon>Eucarida</taxon>
        <taxon>Decapoda</taxon>
        <taxon>Pleocyemata</taxon>
        <taxon>Brachyura</taxon>
        <taxon>Eubrachyura</taxon>
        <taxon>Portunoidea</taxon>
        <taxon>Portunidae</taxon>
        <taxon>Portuninae</taxon>
        <taxon>Portunus</taxon>
    </lineage>
</organism>
<comment type="caution">
    <text evidence="1">The sequence shown here is derived from an EMBL/GenBank/DDBJ whole genome shotgun (WGS) entry which is preliminary data.</text>
</comment>
<reference evidence="1 2" key="1">
    <citation type="submission" date="2019-05" db="EMBL/GenBank/DDBJ databases">
        <title>Another draft genome of Portunus trituberculatus and its Hox gene families provides insights of decapod evolution.</title>
        <authorList>
            <person name="Jeong J.-H."/>
            <person name="Song I."/>
            <person name="Kim S."/>
            <person name="Choi T."/>
            <person name="Kim D."/>
            <person name="Ryu S."/>
            <person name="Kim W."/>
        </authorList>
    </citation>
    <scope>NUCLEOTIDE SEQUENCE [LARGE SCALE GENOMIC DNA]</scope>
    <source>
        <tissue evidence="1">Muscle</tissue>
    </source>
</reference>
<dbReference type="EMBL" id="VSRR010020418">
    <property type="protein sequence ID" value="MPC63107.1"/>
    <property type="molecule type" value="Genomic_DNA"/>
</dbReference>
<name>A0A5B7H173_PORTR</name>
<evidence type="ECO:0000313" key="1">
    <source>
        <dbReference type="EMBL" id="MPC63107.1"/>
    </source>
</evidence>